<feature type="transmembrane region" description="Helical" evidence="1">
    <location>
        <begin position="42"/>
        <end position="64"/>
    </location>
</feature>
<protein>
    <recommendedName>
        <fullName evidence="4">DUF2568 domain-containing protein</fullName>
    </recommendedName>
</protein>
<dbReference type="RefSeq" id="WP_056864092.1">
    <property type="nucleotide sequence ID" value="NZ_BAAAMM010000001.1"/>
</dbReference>
<sequence>MTRSENPPPLVVAASLAAVEGLVLLLLAGAQLADLSEGRTTMGWTVAAFFALFGVAVIACAWAVTRGQAWTRGPILLTQLIALGLAWSFRGTQLIALGLVVVAAVVLAGMLHPASLEALADDPMRED</sequence>
<feature type="transmembrane region" description="Helical" evidence="1">
    <location>
        <begin position="12"/>
        <end position="30"/>
    </location>
</feature>
<keyword evidence="1" id="KW-1133">Transmembrane helix</keyword>
<reference evidence="2 3" key="1">
    <citation type="submission" date="2024-02" db="EMBL/GenBank/DDBJ databases">
        <title>Full genome sequence of Nocardioides kribbensis.</title>
        <authorList>
            <person name="Poletto B.L."/>
            <person name="Silva G."/>
            <person name="Galante D."/>
            <person name="Campos K.R."/>
            <person name="Santos M.B.N."/>
            <person name="Sacchi C.T."/>
        </authorList>
    </citation>
    <scope>NUCLEOTIDE SEQUENCE [LARGE SCALE GENOMIC DNA]</scope>
    <source>
        <strain evidence="2 3">O4R</strain>
    </source>
</reference>
<name>A0ABV1P1X4_9ACTN</name>
<evidence type="ECO:0000256" key="1">
    <source>
        <dbReference type="SAM" id="Phobius"/>
    </source>
</evidence>
<keyword evidence="1" id="KW-0812">Transmembrane</keyword>
<evidence type="ECO:0008006" key="4">
    <source>
        <dbReference type="Google" id="ProtNLM"/>
    </source>
</evidence>
<dbReference type="Proteomes" id="UP001482520">
    <property type="component" value="Unassembled WGS sequence"/>
</dbReference>
<accession>A0ABV1P1X4</accession>
<organism evidence="2 3">
    <name type="scientific">Nocardioides kribbensis</name>
    <dbReference type="NCBI Taxonomy" id="305517"/>
    <lineage>
        <taxon>Bacteria</taxon>
        <taxon>Bacillati</taxon>
        <taxon>Actinomycetota</taxon>
        <taxon>Actinomycetes</taxon>
        <taxon>Propionibacteriales</taxon>
        <taxon>Nocardioidaceae</taxon>
        <taxon>Nocardioides</taxon>
    </lineage>
</organism>
<proteinExistence type="predicted"/>
<evidence type="ECO:0000313" key="2">
    <source>
        <dbReference type="EMBL" id="MEQ7848746.1"/>
    </source>
</evidence>
<evidence type="ECO:0000313" key="3">
    <source>
        <dbReference type="Proteomes" id="UP001482520"/>
    </source>
</evidence>
<feature type="transmembrane region" description="Helical" evidence="1">
    <location>
        <begin position="94"/>
        <end position="114"/>
    </location>
</feature>
<gene>
    <name evidence="2" type="ORF">V6R90_15800</name>
</gene>
<feature type="transmembrane region" description="Helical" evidence="1">
    <location>
        <begin position="70"/>
        <end position="87"/>
    </location>
</feature>
<keyword evidence="3" id="KW-1185">Reference proteome</keyword>
<keyword evidence="1" id="KW-0472">Membrane</keyword>
<comment type="caution">
    <text evidence="2">The sequence shown here is derived from an EMBL/GenBank/DDBJ whole genome shotgun (WGS) entry which is preliminary data.</text>
</comment>
<dbReference type="EMBL" id="JBEGDP010000021">
    <property type="protein sequence ID" value="MEQ7848746.1"/>
    <property type="molecule type" value="Genomic_DNA"/>
</dbReference>